<dbReference type="PROSITE" id="PS50943">
    <property type="entry name" value="HTH_CROC1"/>
    <property type="match status" value="1"/>
</dbReference>
<dbReference type="SUPFAM" id="SSF53822">
    <property type="entry name" value="Periplasmic binding protein-like I"/>
    <property type="match status" value="1"/>
</dbReference>
<keyword evidence="8" id="KW-1185">Reference proteome</keyword>
<accession>A0ABV7ZD36</accession>
<keyword evidence="4" id="KW-0804">Transcription</keyword>
<dbReference type="Proteomes" id="UP001595803">
    <property type="component" value="Unassembled WGS sequence"/>
</dbReference>
<sequence length="343" mass="37559">MKARAPAAIVKKRGVTIHAVARQAGVSISTVSRIINGSAYVAEDKRRAVEAAMQALGFQPNYLAKTLMTGRSMSIGVIAEDIVSPHYADVIRGIEHALLDTPYNPVVNSGHWSRTYETRAIETQIYRHVDGLLLLGSTLPDDALLDVASRVPLVMFGRVVPGLEAHCLSMDQRRGAYLATRHLIELGHRAIVHLGGPALQQDALERRHGYRQALLDNDLPVRPDLELTGDFIEQPAYQALLHLLETRVPFTAVFAANDQMAAGARLALHRKGLRVPDDVSLVGFDDVPASAYTIPPLTTVRQPTYHIGQGLATHLLNVVQGRPSQLPAFELSLVIRESTRVLR</sequence>
<dbReference type="SMART" id="SM00354">
    <property type="entry name" value="HTH_LACI"/>
    <property type="match status" value="1"/>
</dbReference>
<dbReference type="PROSITE" id="PS50932">
    <property type="entry name" value="HTH_LACI_2"/>
    <property type="match status" value="1"/>
</dbReference>
<comment type="caution">
    <text evidence="7">The sequence shown here is derived from an EMBL/GenBank/DDBJ whole genome shotgun (WGS) entry which is preliminary data.</text>
</comment>
<dbReference type="InterPro" id="IPR010982">
    <property type="entry name" value="Lambda_DNA-bd_dom_sf"/>
</dbReference>
<organism evidence="7 8">
    <name type="scientific">Deinococcus rufus</name>
    <dbReference type="NCBI Taxonomy" id="2136097"/>
    <lineage>
        <taxon>Bacteria</taxon>
        <taxon>Thermotogati</taxon>
        <taxon>Deinococcota</taxon>
        <taxon>Deinococci</taxon>
        <taxon>Deinococcales</taxon>
        <taxon>Deinococcaceae</taxon>
        <taxon>Deinococcus</taxon>
    </lineage>
</organism>
<keyword evidence="1" id="KW-0678">Repressor</keyword>
<dbReference type="InterPro" id="IPR028082">
    <property type="entry name" value="Peripla_BP_I"/>
</dbReference>
<dbReference type="EMBL" id="JBHRZG010000022">
    <property type="protein sequence ID" value="MFC3834130.1"/>
    <property type="molecule type" value="Genomic_DNA"/>
</dbReference>
<evidence type="ECO:0000256" key="2">
    <source>
        <dbReference type="ARBA" id="ARBA00023015"/>
    </source>
</evidence>
<evidence type="ECO:0000256" key="1">
    <source>
        <dbReference type="ARBA" id="ARBA00022491"/>
    </source>
</evidence>
<dbReference type="RefSeq" id="WP_295813825.1">
    <property type="nucleotide sequence ID" value="NZ_JBHRZG010000022.1"/>
</dbReference>
<dbReference type="GO" id="GO:0003677">
    <property type="term" value="F:DNA binding"/>
    <property type="evidence" value="ECO:0007669"/>
    <property type="project" value="UniProtKB-KW"/>
</dbReference>
<evidence type="ECO:0000259" key="5">
    <source>
        <dbReference type="PROSITE" id="PS50932"/>
    </source>
</evidence>
<dbReference type="InterPro" id="IPR046335">
    <property type="entry name" value="LacI/GalR-like_sensor"/>
</dbReference>
<evidence type="ECO:0000259" key="6">
    <source>
        <dbReference type="PROSITE" id="PS50943"/>
    </source>
</evidence>
<evidence type="ECO:0000256" key="3">
    <source>
        <dbReference type="ARBA" id="ARBA00023125"/>
    </source>
</evidence>
<keyword evidence="3 7" id="KW-0238">DNA-binding</keyword>
<dbReference type="SUPFAM" id="SSF47413">
    <property type="entry name" value="lambda repressor-like DNA-binding domains"/>
    <property type="match status" value="1"/>
</dbReference>
<dbReference type="PANTHER" id="PTHR30146">
    <property type="entry name" value="LACI-RELATED TRANSCRIPTIONAL REPRESSOR"/>
    <property type="match status" value="1"/>
</dbReference>
<dbReference type="PANTHER" id="PTHR30146:SF148">
    <property type="entry name" value="HTH-TYPE TRANSCRIPTIONAL REPRESSOR PURR-RELATED"/>
    <property type="match status" value="1"/>
</dbReference>
<evidence type="ECO:0000256" key="4">
    <source>
        <dbReference type="ARBA" id="ARBA00023163"/>
    </source>
</evidence>
<dbReference type="InterPro" id="IPR001387">
    <property type="entry name" value="Cro/C1-type_HTH"/>
</dbReference>
<evidence type="ECO:0000313" key="7">
    <source>
        <dbReference type="EMBL" id="MFC3834130.1"/>
    </source>
</evidence>
<keyword evidence="2" id="KW-0805">Transcription regulation</keyword>
<name>A0ABV7ZD36_9DEIO</name>
<dbReference type="Pfam" id="PF00356">
    <property type="entry name" value="LacI"/>
    <property type="match status" value="1"/>
</dbReference>
<dbReference type="InterPro" id="IPR000843">
    <property type="entry name" value="HTH_LacI"/>
</dbReference>
<evidence type="ECO:0000313" key="8">
    <source>
        <dbReference type="Proteomes" id="UP001595803"/>
    </source>
</evidence>
<dbReference type="Gene3D" id="1.10.260.40">
    <property type="entry name" value="lambda repressor-like DNA-binding domains"/>
    <property type="match status" value="1"/>
</dbReference>
<dbReference type="Gene3D" id="3.40.50.2300">
    <property type="match status" value="2"/>
</dbReference>
<reference evidence="8" key="1">
    <citation type="journal article" date="2019" name="Int. J. Syst. Evol. Microbiol.">
        <title>The Global Catalogue of Microorganisms (GCM) 10K type strain sequencing project: providing services to taxonomists for standard genome sequencing and annotation.</title>
        <authorList>
            <consortium name="The Broad Institute Genomics Platform"/>
            <consortium name="The Broad Institute Genome Sequencing Center for Infectious Disease"/>
            <person name="Wu L."/>
            <person name="Ma J."/>
        </authorList>
    </citation>
    <scope>NUCLEOTIDE SEQUENCE [LARGE SCALE GENOMIC DNA]</scope>
    <source>
        <strain evidence="8">CCTCC AB 2017081</strain>
    </source>
</reference>
<feature type="domain" description="HTH cro/C1-type" evidence="6">
    <location>
        <begin position="11"/>
        <end position="63"/>
    </location>
</feature>
<dbReference type="CDD" id="cd01392">
    <property type="entry name" value="HTH_LacI"/>
    <property type="match status" value="1"/>
</dbReference>
<proteinExistence type="predicted"/>
<dbReference type="PRINTS" id="PR00036">
    <property type="entry name" value="HTHLACI"/>
</dbReference>
<gene>
    <name evidence="7" type="ORF">ACFOSB_14835</name>
</gene>
<dbReference type="Pfam" id="PF13377">
    <property type="entry name" value="Peripla_BP_3"/>
    <property type="match status" value="1"/>
</dbReference>
<feature type="domain" description="HTH lacI-type" evidence="5">
    <location>
        <begin position="15"/>
        <end position="69"/>
    </location>
</feature>
<protein>
    <submittedName>
        <fullName evidence="7">LacI family DNA-binding transcriptional regulator</fullName>
    </submittedName>
</protein>